<feature type="region of interest" description="Disordered" evidence="4">
    <location>
        <begin position="1"/>
        <end position="42"/>
    </location>
</feature>
<dbReference type="FunCoup" id="A0A4S2N496">
    <property type="interactions" value="615"/>
</dbReference>
<dbReference type="PANTHER" id="PTHR19857:SF8">
    <property type="entry name" value="ANGIO-ASSOCIATED MIGRATORY CELL PROTEIN"/>
    <property type="match status" value="1"/>
</dbReference>
<organism evidence="5 6">
    <name type="scientific">Ascodesmis nigricans</name>
    <dbReference type="NCBI Taxonomy" id="341454"/>
    <lineage>
        <taxon>Eukaryota</taxon>
        <taxon>Fungi</taxon>
        <taxon>Dikarya</taxon>
        <taxon>Ascomycota</taxon>
        <taxon>Pezizomycotina</taxon>
        <taxon>Pezizomycetes</taxon>
        <taxon>Pezizales</taxon>
        <taxon>Ascodesmidaceae</taxon>
        <taxon>Ascodesmis</taxon>
    </lineage>
</organism>
<dbReference type="InterPro" id="IPR001680">
    <property type="entry name" value="WD40_rpt"/>
</dbReference>
<keyword evidence="6" id="KW-1185">Reference proteome</keyword>
<dbReference type="InterPro" id="IPR036322">
    <property type="entry name" value="WD40_repeat_dom_sf"/>
</dbReference>
<dbReference type="PROSITE" id="PS50294">
    <property type="entry name" value="WD_REPEATS_REGION"/>
    <property type="match status" value="2"/>
</dbReference>
<feature type="repeat" description="WD" evidence="3">
    <location>
        <begin position="211"/>
        <end position="241"/>
    </location>
</feature>
<reference evidence="5 6" key="1">
    <citation type="submission" date="2019-04" db="EMBL/GenBank/DDBJ databases">
        <title>Comparative genomics and transcriptomics to analyze fruiting body development in filamentous ascomycetes.</title>
        <authorList>
            <consortium name="DOE Joint Genome Institute"/>
            <person name="Lutkenhaus R."/>
            <person name="Traeger S."/>
            <person name="Breuer J."/>
            <person name="Kuo A."/>
            <person name="Lipzen A."/>
            <person name="Pangilinan J."/>
            <person name="Dilworth D."/>
            <person name="Sandor L."/>
            <person name="Poggeler S."/>
            <person name="Barry K."/>
            <person name="Grigoriev I.V."/>
            <person name="Nowrousian M."/>
        </authorList>
    </citation>
    <scope>NUCLEOTIDE SEQUENCE [LARGE SCALE GENOMIC DNA]</scope>
    <source>
        <strain evidence="5 6">CBS 389.68</strain>
    </source>
</reference>
<dbReference type="Pfam" id="PF00400">
    <property type="entry name" value="WD40"/>
    <property type="match status" value="4"/>
</dbReference>
<dbReference type="EMBL" id="ML220113">
    <property type="protein sequence ID" value="TGZ84030.1"/>
    <property type="molecule type" value="Genomic_DNA"/>
</dbReference>
<dbReference type="Proteomes" id="UP000298138">
    <property type="component" value="Unassembled WGS sequence"/>
</dbReference>
<gene>
    <name evidence="5" type="ORF">EX30DRAFT_97201</name>
</gene>
<dbReference type="PROSITE" id="PS50082">
    <property type="entry name" value="WD_REPEATS_2"/>
    <property type="match status" value="3"/>
</dbReference>
<dbReference type="OrthoDB" id="10261640at2759"/>
<evidence type="ECO:0000256" key="1">
    <source>
        <dbReference type="ARBA" id="ARBA00022574"/>
    </source>
</evidence>
<evidence type="ECO:0000256" key="2">
    <source>
        <dbReference type="ARBA" id="ARBA00022737"/>
    </source>
</evidence>
<dbReference type="InterPro" id="IPR015943">
    <property type="entry name" value="WD40/YVTN_repeat-like_dom_sf"/>
</dbReference>
<dbReference type="SMART" id="SM00320">
    <property type="entry name" value="WD40"/>
    <property type="match status" value="8"/>
</dbReference>
<feature type="repeat" description="WD" evidence="3">
    <location>
        <begin position="336"/>
        <end position="380"/>
    </location>
</feature>
<feature type="compositionally biased region" description="Acidic residues" evidence="4">
    <location>
        <begin position="9"/>
        <end position="42"/>
    </location>
</feature>
<dbReference type="STRING" id="341454.A0A4S2N496"/>
<evidence type="ECO:0000313" key="5">
    <source>
        <dbReference type="EMBL" id="TGZ84030.1"/>
    </source>
</evidence>
<feature type="repeat" description="WD" evidence="3">
    <location>
        <begin position="293"/>
        <end position="325"/>
    </location>
</feature>
<dbReference type="Gene3D" id="2.130.10.10">
    <property type="entry name" value="YVTN repeat-like/Quinoprotein amine dehydrogenase"/>
    <property type="match status" value="1"/>
</dbReference>
<evidence type="ECO:0000313" key="6">
    <source>
        <dbReference type="Proteomes" id="UP000298138"/>
    </source>
</evidence>
<keyword evidence="2" id="KW-0677">Repeat</keyword>
<dbReference type="SUPFAM" id="SSF50978">
    <property type="entry name" value="WD40 repeat-like"/>
    <property type="match status" value="1"/>
</dbReference>
<dbReference type="InParanoid" id="A0A4S2N496"/>
<sequence length="437" mass="45900">MVNHPAPEDLLDVNEAEEIIEDDGDHPMDEPSDDEDNDGDQEVQLENDASGYFDSHTDSIFTIATHPQEPTLHITGGGDDVGYIFRSIPKQGDDGQVHPFACTQIQQLPKHADSITAAAFTASGAYAITAGLDGAVHVFKAPVGNANGQWQQTARIQEVEEIVWMAPAPLGDAFALGALDGSVWIYDIEASGTPVIRHVFNIFSVSCTAGAWSKDGTLLAATSEDGGLHVWHTGTGEVIVTLDTSDARFVVESGLFSVGISPSGAALVIGGGEGELRVIALRGDARGKLIASLKPHTESVESIAFHPSVPVVATASVDGTIAILDPTKAWAVRGTLSGHQEAVVKVEWVPDCGQEWLLTSCGVDGTVRRWDARLGTELGVWRGHLGGNQDEGEGGVLGFVQTRDRVVTAGDDHVALVFDVSKALGVAGAGPSVGIPR</sequence>
<dbReference type="AlphaFoldDB" id="A0A4S2N496"/>
<evidence type="ECO:0000256" key="4">
    <source>
        <dbReference type="SAM" id="MobiDB-lite"/>
    </source>
</evidence>
<accession>A0A4S2N496</accession>
<dbReference type="InterPro" id="IPR051179">
    <property type="entry name" value="WD_repeat_multifunction"/>
</dbReference>
<keyword evidence="1 3" id="KW-0853">WD repeat</keyword>
<proteinExistence type="predicted"/>
<evidence type="ECO:0000256" key="3">
    <source>
        <dbReference type="PROSITE-ProRule" id="PRU00221"/>
    </source>
</evidence>
<protein>
    <submittedName>
        <fullName evidence="5">WD40 repeat-like protein</fullName>
    </submittedName>
</protein>
<name>A0A4S2N496_9PEZI</name>
<dbReference type="PANTHER" id="PTHR19857">
    <property type="entry name" value="MITOCHONDRIAL DIVISION PROTEIN 1-RELATED"/>
    <property type="match status" value="1"/>
</dbReference>